<protein>
    <submittedName>
        <fullName evidence="1">Uncharacterized protein</fullName>
    </submittedName>
</protein>
<evidence type="ECO:0000313" key="1">
    <source>
        <dbReference type="EMBL" id="KKL46436.1"/>
    </source>
</evidence>
<dbReference type="EMBL" id="LAZR01034031">
    <property type="protein sequence ID" value="KKL46436.1"/>
    <property type="molecule type" value="Genomic_DNA"/>
</dbReference>
<gene>
    <name evidence="1" type="ORF">LCGC14_2345550</name>
</gene>
<sequence length="80" mass="9537">MSKQLIPDDRYQDGGKAYTQEELESPCIKCPECNTYYCLETCPRRNDWHSSEDHAAKMERFRREDDALANEDEILRMMEE</sequence>
<accession>A0A0F9CY82</accession>
<organism evidence="1">
    <name type="scientific">marine sediment metagenome</name>
    <dbReference type="NCBI Taxonomy" id="412755"/>
    <lineage>
        <taxon>unclassified sequences</taxon>
        <taxon>metagenomes</taxon>
        <taxon>ecological metagenomes</taxon>
    </lineage>
</organism>
<proteinExistence type="predicted"/>
<name>A0A0F9CY82_9ZZZZ</name>
<dbReference type="AlphaFoldDB" id="A0A0F9CY82"/>
<reference evidence="1" key="1">
    <citation type="journal article" date="2015" name="Nature">
        <title>Complex archaea that bridge the gap between prokaryotes and eukaryotes.</title>
        <authorList>
            <person name="Spang A."/>
            <person name="Saw J.H."/>
            <person name="Jorgensen S.L."/>
            <person name="Zaremba-Niedzwiedzka K."/>
            <person name="Martijn J."/>
            <person name="Lind A.E."/>
            <person name="van Eijk R."/>
            <person name="Schleper C."/>
            <person name="Guy L."/>
            <person name="Ettema T.J."/>
        </authorList>
    </citation>
    <scope>NUCLEOTIDE SEQUENCE</scope>
</reference>
<comment type="caution">
    <text evidence="1">The sequence shown here is derived from an EMBL/GenBank/DDBJ whole genome shotgun (WGS) entry which is preliminary data.</text>
</comment>